<dbReference type="OrthoDB" id="5648459at2"/>
<dbReference type="PATRIC" id="fig|227377.7.peg.1304"/>
<keyword evidence="2" id="KW-1185">Reference proteome</keyword>
<evidence type="ECO:0000313" key="1">
    <source>
        <dbReference type="EMBL" id="AAO90816.1"/>
    </source>
</evidence>
<dbReference type="GeneID" id="1209216"/>
<gene>
    <name evidence="1" type="ordered locus">CBU_1311</name>
</gene>
<dbReference type="RefSeq" id="WP_010958142.1">
    <property type="nucleotide sequence ID" value="NC_002971.4"/>
</dbReference>
<dbReference type="EMBL" id="AE016828">
    <property type="protein sequence ID" value="AAO90816.1"/>
    <property type="molecule type" value="Genomic_DNA"/>
</dbReference>
<name>Q83C24_COXBU</name>
<dbReference type="eggNOG" id="ENOG502ZI5P">
    <property type="taxonomic scope" value="Bacteria"/>
</dbReference>
<dbReference type="EnsemblBacteria" id="AAO90816">
    <property type="protein sequence ID" value="AAO90816"/>
    <property type="gene ID" value="CBU_1311"/>
</dbReference>
<proteinExistence type="predicted"/>
<reference evidence="1 2" key="2">
    <citation type="journal article" date="2009" name="Infect. Immun.">
        <title>Comparative genomics reveal extensive transposon-mediated genomic plasticity and diversity among potential effector proteins within the genus Coxiella.</title>
        <authorList>
            <person name="Beare P.A."/>
            <person name="Unsworth N."/>
            <person name="Andoh M."/>
            <person name="Voth D.E."/>
            <person name="Omsland A."/>
            <person name="Gilk S.D."/>
            <person name="Williams K.P."/>
            <person name="Sobral B.W."/>
            <person name="Kupko J.J.III."/>
            <person name="Porcella S.F."/>
            <person name="Samuel J.E."/>
            <person name="Heinzen R.A."/>
        </authorList>
    </citation>
    <scope>NUCLEOTIDE SEQUENCE [LARGE SCALE GENOMIC DNA]</scope>
    <source>
        <strain evidence="2">RSA 493 / Nine Mile phase I</strain>
    </source>
</reference>
<accession>Q83C24</accession>
<organism evidence="1 2">
    <name type="scientific">Coxiella burnetii (strain RSA 493 / Nine Mile phase I)</name>
    <dbReference type="NCBI Taxonomy" id="227377"/>
    <lineage>
        <taxon>Bacteria</taxon>
        <taxon>Pseudomonadati</taxon>
        <taxon>Pseudomonadota</taxon>
        <taxon>Gammaproteobacteria</taxon>
        <taxon>Legionellales</taxon>
        <taxon>Coxiellaceae</taxon>
        <taxon>Coxiella</taxon>
    </lineage>
</organism>
<dbReference type="HOGENOM" id="CLU_326461_0_0_6"/>
<dbReference type="Proteomes" id="UP000002671">
    <property type="component" value="Chromosome"/>
</dbReference>
<dbReference type="AlphaFoldDB" id="Q83C24"/>
<evidence type="ECO:0000313" key="2">
    <source>
        <dbReference type="Proteomes" id="UP000002671"/>
    </source>
</evidence>
<protein>
    <submittedName>
        <fullName evidence="1">Hypothetical cytosolic protein</fullName>
    </submittedName>
</protein>
<reference evidence="1 2" key="1">
    <citation type="journal article" date="2003" name="Proc. Natl. Acad. Sci. U.S.A.">
        <title>Complete genome sequence of the Q-fever pathogen, Coxiella burnetii.</title>
        <authorList>
            <person name="Seshadri R."/>
            <person name="Paulsen I.T."/>
            <person name="Eisen J.A."/>
            <person name="Read T.D."/>
            <person name="Nelson K.E."/>
            <person name="Nelson W.C."/>
            <person name="Ward N.L."/>
            <person name="Tettelin H."/>
            <person name="Davidsen T.M."/>
            <person name="Beanan M.J."/>
            <person name="Deboy R.T."/>
            <person name="Daugherty S.C."/>
            <person name="Brinkac L.M."/>
            <person name="Madupu R."/>
            <person name="Dodson R.J."/>
            <person name="Khouri H.M."/>
            <person name="Lee K.H."/>
            <person name="Carty H.A."/>
            <person name="Scanlan D."/>
            <person name="Heinzen R.A."/>
            <person name="Thompson H.A."/>
            <person name="Samuel J.E."/>
            <person name="Fraser C.M."/>
            <person name="Heidelberg J.F."/>
        </authorList>
    </citation>
    <scope>NUCLEOTIDE SEQUENCE [LARGE SCALE GENOMIC DNA]</scope>
    <source>
        <strain evidence="2">RSA 493 / Nine Mile phase I</strain>
    </source>
</reference>
<dbReference type="RefSeq" id="NP_820302.1">
    <property type="nucleotide sequence ID" value="NC_002971.4"/>
</dbReference>
<dbReference type="STRING" id="227377.CBU_1311"/>
<dbReference type="KEGG" id="cbu:CBU_1311"/>
<sequence length="813" mass="93892">MCYTALPTHRITEHLCKITEYVENQTGKASINVLMPTIKCDSFSPTKHPNLDETDLENCIKTHIYIRAESYDYLVPVSLLTDISIDFEYDRLPNCYYELPEHEGETPNFGIPSKIEFNDSAYLSDVDTKRLVSHSEKTQAIWDTREKYFSTIAQEPSLLEKLTMLAQKLSINGRHYRGRDAKAAEGVYLDIIAFIEYSDQLKPENIPAPVKILIDRIKKVTSTTEKVEEGERCIAALSEDVRKLIGTHAKNLAVVRINSDTKNNQAMELRDKFEDKKEDLKRVVTNGQYSGKDSLGLTLSVIQTLGIDLERLNDFETFVRIFKYFNAADVAYLQREGISRNFTMLISTAENFIDFFAQVDPLLFKEFLINIRDDITTSILKKQGDLIAILMDLKPESCRIFCRVLNDKLSSFIKGVQEVEQLFKHLPSDKCVVVFDELKEVILPFVKSAQDFACLFQHFPLNQRFSIFNEFKKIVLSLIKDAQDFRTIFQHFSADQRIIIFEELKNRIRVLIKNPQDLAIILQPFLQDDPKILRAIFRFIIEDDKLLTIHFLRSFFCSTQYGIEVKERNRPMDKALLARDVERSFAFLELLLEFKNKTGKRLNEVVGISNRALHVLISLKGHPIFDVFPFSDFVLSEKPLLKKTIALKVQERFFELIDRVDTSSFSVNNVQEWQKATTLIKNSWELLINDIPNFTVPSLPKNKAFLCLILEQYIIQLNERKEKGNLTPSSFLFFREGISIKEKMVAAEKLRNIVGNPWEKGQWNKLRSLKDDPALRNGRLRQLYCHMLKLHSAGDKHSLNEGMCQLTSKGTSP</sequence>